<evidence type="ECO:0000313" key="4">
    <source>
        <dbReference type="Proteomes" id="UP000276776"/>
    </source>
</evidence>
<sequence>MYQCKDSLISAVSHVGNWEISDRCQIGEKIGSIAFIGSTLFAPGEWIGIILDEPLGKNDGSVDGHRYFTATSKLERVQLSSPMIEASQNNEFCKEYGMEIGDRVLVSGGKYGILRFLGETDFKEGIWAGIELDQPVGKNDGSVQGKRYFTCRPPYGLFAAASKVVRVPYQNTPKIKIRHTKTSALRLRFGSQESLSSIGASSVASSRLSKFNSNTPRQIQRPFILSAARGQEDLFKTLKDSLKEKEIHLEQMIRERDLERHEMAALSNRCEEIAAQTAQLEKAKNSVDQECKLINTKLTEVSAKLKVAEDTIRDLTMQLKEKNDAFDDLAFRHDEETITNAELMERISELEKAKKGVI</sequence>
<dbReference type="SMART" id="SM01052">
    <property type="entry name" value="CAP_GLY"/>
    <property type="match status" value="2"/>
</dbReference>
<dbReference type="GO" id="GO:0031122">
    <property type="term" value="P:cytoplasmic microtubule organization"/>
    <property type="evidence" value="ECO:0007669"/>
    <property type="project" value="TreeGrafter"/>
</dbReference>
<evidence type="ECO:0000313" key="3">
    <source>
        <dbReference type="EMBL" id="VDN06129.1"/>
    </source>
</evidence>
<feature type="domain" description="CAP-Gly" evidence="2">
    <location>
        <begin position="118"/>
        <end position="160"/>
    </location>
</feature>
<dbReference type="InterPro" id="IPR000938">
    <property type="entry name" value="CAP-Gly_domain"/>
</dbReference>
<gene>
    <name evidence="3" type="ORF">TCLT_LOCUS8560</name>
</gene>
<dbReference type="SUPFAM" id="SSF74924">
    <property type="entry name" value="Cap-Gly domain"/>
    <property type="match status" value="2"/>
</dbReference>
<accession>A0A0N5D6B5</accession>
<feature type="domain" description="CAP-Gly" evidence="2">
    <location>
        <begin position="37"/>
        <end position="94"/>
    </location>
</feature>
<dbReference type="Pfam" id="PF01302">
    <property type="entry name" value="CAP_GLY"/>
    <property type="match status" value="2"/>
</dbReference>
<dbReference type="EMBL" id="UYYF01004651">
    <property type="protein sequence ID" value="VDN06129.1"/>
    <property type="molecule type" value="Genomic_DNA"/>
</dbReference>
<reference evidence="5" key="1">
    <citation type="submission" date="2017-02" db="UniProtKB">
        <authorList>
            <consortium name="WormBaseParasite"/>
        </authorList>
    </citation>
    <scope>IDENTIFICATION</scope>
</reference>
<dbReference type="Gene3D" id="2.30.30.190">
    <property type="entry name" value="CAP Gly-rich-like domain"/>
    <property type="match status" value="2"/>
</dbReference>
<name>A0A0N5D6B5_THECL</name>
<dbReference type="PANTHER" id="PTHR18916">
    <property type="entry name" value="DYNACTIN 1-RELATED MICROTUBULE-BINDING"/>
    <property type="match status" value="1"/>
</dbReference>
<evidence type="ECO:0000256" key="1">
    <source>
        <dbReference type="SAM" id="Coils"/>
    </source>
</evidence>
<dbReference type="GO" id="GO:0051010">
    <property type="term" value="F:microtubule plus-end binding"/>
    <property type="evidence" value="ECO:0007669"/>
    <property type="project" value="TreeGrafter"/>
</dbReference>
<evidence type="ECO:0000259" key="2">
    <source>
        <dbReference type="PROSITE" id="PS50245"/>
    </source>
</evidence>
<dbReference type="WBParaSite" id="TCLT_0000857101-mRNA-1">
    <property type="protein sequence ID" value="TCLT_0000857101-mRNA-1"/>
    <property type="gene ID" value="TCLT_0000857101"/>
</dbReference>
<dbReference type="Proteomes" id="UP000276776">
    <property type="component" value="Unassembled WGS sequence"/>
</dbReference>
<reference evidence="3 4" key="2">
    <citation type="submission" date="2018-11" db="EMBL/GenBank/DDBJ databases">
        <authorList>
            <consortium name="Pathogen Informatics"/>
        </authorList>
    </citation>
    <scope>NUCLEOTIDE SEQUENCE [LARGE SCALE GENOMIC DNA]</scope>
</reference>
<protein>
    <submittedName>
        <fullName evidence="5">CAP-Gly domain-containing protein</fullName>
    </submittedName>
</protein>
<dbReference type="GO" id="GO:0005634">
    <property type="term" value="C:nucleus"/>
    <property type="evidence" value="ECO:0007669"/>
    <property type="project" value="TreeGrafter"/>
</dbReference>
<keyword evidence="4" id="KW-1185">Reference proteome</keyword>
<dbReference type="AlphaFoldDB" id="A0A0N5D6B5"/>
<organism evidence="5">
    <name type="scientific">Thelazia callipaeda</name>
    <name type="common">Oriental eyeworm</name>
    <name type="synonym">Parasitic nematode</name>
    <dbReference type="NCBI Taxonomy" id="103827"/>
    <lineage>
        <taxon>Eukaryota</taxon>
        <taxon>Metazoa</taxon>
        <taxon>Ecdysozoa</taxon>
        <taxon>Nematoda</taxon>
        <taxon>Chromadorea</taxon>
        <taxon>Rhabditida</taxon>
        <taxon>Spirurina</taxon>
        <taxon>Spiruromorpha</taxon>
        <taxon>Thelazioidea</taxon>
        <taxon>Thelaziidae</taxon>
        <taxon>Thelazia</taxon>
    </lineage>
</organism>
<proteinExistence type="predicted"/>
<dbReference type="PROSITE" id="PS50245">
    <property type="entry name" value="CAP_GLY_2"/>
    <property type="match status" value="2"/>
</dbReference>
<evidence type="ECO:0000313" key="5">
    <source>
        <dbReference type="WBParaSite" id="TCLT_0000857101-mRNA-1"/>
    </source>
</evidence>
<dbReference type="STRING" id="103827.A0A0N5D6B5"/>
<keyword evidence="1" id="KW-0175">Coiled coil</keyword>
<dbReference type="PANTHER" id="PTHR18916:SF82">
    <property type="entry name" value="CAP-GLY DOMAIN-CONTAINING PROTEIN"/>
    <property type="match status" value="1"/>
</dbReference>
<dbReference type="GO" id="GO:0005938">
    <property type="term" value="C:cell cortex"/>
    <property type="evidence" value="ECO:0007669"/>
    <property type="project" value="TreeGrafter"/>
</dbReference>
<dbReference type="OrthoDB" id="2130750at2759"/>
<dbReference type="InterPro" id="IPR036859">
    <property type="entry name" value="CAP-Gly_dom_sf"/>
</dbReference>
<dbReference type="PROSITE" id="PS00845">
    <property type="entry name" value="CAP_GLY_1"/>
    <property type="match status" value="1"/>
</dbReference>
<dbReference type="GO" id="GO:0035371">
    <property type="term" value="C:microtubule plus-end"/>
    <property type="evidence" value="ECO:0007669"/>
    <property type="project" value="TreeGrafter"/>
</dbReference>
<feature type="coiled-coil region" evidence="1">
    <location>
        <begin position="235"/>
        <end position="353"/>
    </location>
</feature>